<evidence type="ECO:0000256" key="5">
    <source>
        <dbReference type="ARBA" id="ARBA00023187"/>
    </source>
</evidence>
<evidence type="ECO:0000313" key="10">
    <source>
        <dbReference type="EMBL" id="KAG7385126.1"/>
    </source>
</evidence>
<keyword evidence="3" id="KW-0677">Repeat</keyword>
<evidence type="ECO:0000259" key="9">
    <source>
        <dbReference type="PROSITE" id="PS50102"/>
    </source>
</evidence>
<feature type="compositionally biased region" description="Low complexity" evidence="8">
    <location>
        <begin position="931"/>
        <end position="944"/>
    </location>
</feature>
<dbReference type="PROSITE" id="PS50102">
    <property type="entry name" value="RRM"/>
    <property type="match status" value="2"/>
</dbReference>
<proteinExistence type="predicted"/>
<dbReference type="InterPro" id="IPR008669">
    <property type="entry name" value="LSM_interact"/>
</dbReference>
<feature type="compositionally biased region" description="Polar residues" evidence="8">
    <location>
        <begin position="670"/>
        <end position="681"/>
    </location>
</feature>
<feature type="compositionally biased region" description="Low complexity" evidence="8">
    <location>
        <begin position="810"/>
        <end position="821"/>
    </location>
</feature>
<name>A0A8T1VW28_9STRA</name>
<evidence type="ECO:0000256" key="6">
    <source>
        <dbReference type="ARBA" id="ARBA00023242"/>
    </source>
</evidence>
<dbReference type="PANTHER" id="PTHR17204">
    <property type="entry name" value="PRE-MRNA PROCESSING PROTEIN PRP39-RELATED"/>
    <property type="match status" value="1"/>
</dbReference>
<keyword evidence="6" id="KW-0539">Nucleus</keyword>
<evidence type="ECO:0000256" key="2">
    <source>
        <dbReference type="ARBA" id="ARBA00022664"/>
    </source>
</evidence>
<dbReference type="InterPro" id="IPR008847">
    <property type="entry name" value="Suf"/>
</dbReference>
<feature type="compositionally biased region" description="Basic and acidic residues" evidence="8">
    <location>
        <begin position="1014"/>
        <end position="1025"/>
    </location>
</feature>
<comment type="subcellular location">
    <subcellularLocation>
        <location evidence="1">Nucleus</location>
    </subcellularLocation>
</comment>
<dbReference type="GO" id="GO:0006397">
    <property type="term" value="P:mRNA processing"/>
    <property type="evidence" value="ECO:0007669"/>
    <property type="project" value="UniProtKB-KW"/>
</dbReference>
<feature type="domain" description="RRM" evidence="9">
    <location>
        <begin position="727"/>
        <end position="806"/>
    </location>
</feature>
<keyword evidence="11" id="KW-1185">Reference proteome</keyword>
<dbReference type="Pfam" id="PF00076">
    <property type="entry name" value="RRM_1"/>
    <property type="match status" value="1"/>
</dbReference>
<dbReference type="SMART" id="SM00360">
    <property type="entry name" value="RRM"/>
    <property type="match status" value="2"/>
</dbReference>
<dbReference type="GO" id="GO:0005634">
    <property type="term" value="C:nucleus"/>
    <property type="evidence" value="ECO:0007669"/>
    <property type="project" value="UniProtKB-SubCell"/>
</dbReference>
<feature type="region of interest" description="Disordered" evidence="8">
    <location>
        <begin position="929"/>
        <end position="1025"/>
    </location>
</feature>
<dbReference type="Pfam" id="PF05843">
    <property type="entry name" value="Suf"/>
    <property type="match status" value="1"/>
</dbReference>
<evidence type="ECO:0000256" key="7">
    <source>
        <dbReference type="PROSITE-ProRule" id="PRU00176"/>
    </source>
</evidence>
<sequence>MARGAASPCDDGSSSGFSSDEEMVDVSDLPSAASHTRSVRVQVLDEAEETEPNPSAISAPGTSTASTASSAVLQCCQEAADPILQTLKPLDVPYEQFTAAIGHVTWHWPTSETFSSSAELENRLQAYHSLRAELYKTFQRTFPLTEDMYAQWVSDASARGDAVDEIQELFELAQGDYWSVSLTLQYMRFVKENGDEQGLDIVMDKAQRTLGTHFARGHEVWALCRELTTEKYDEKDDGKDVEREKETAVRELFCKQMQLPLDQNDLVMSEFRAWDAYNTLDAAASGSAFEEASKRQSKVFAPLMKKLRGFEAAISAAPGTEEAATPEQAWQQYLNFVKHRVAPLVSSEKDGASDESGQLVVCLYERAVSAMCLSSTLWASYLEYLEPDQATGSADKLKGGEKLAVARRAVRNVPFDSSAWTELLIEMERQSKPAEKVSQFVRADLLERSIPPMDQFHLLSVLLTWCDSVRRHASTSIDGESLESTVRQVELLVGGVFAECEQFLTKAFPDFLDGDLRLAEYQAKCYWALMPPVGSPRRTPATAMKVSKVNELWKNTLNTPLGDQAAAWIAYLDALRRMNAFSVESIRTMVFDEAVQRVKDAPIVLAESWLVFERENGDLTNYLRSRRYHAKHRATAQAAPSQRVIYAASSTHSEGGKKAKNAKKRKSNATEGNKQAKNSQKPPAAKRAKPTITNSEEGNATAMEVDETKAPKSTEKVKVHESLTNEHTLFLCNVSKEACKGDIEALFKDVSTLKDVRLVVKMRGDRVKSRGMAYVQFSDDAGVEAGLKMDGVLLHGHPLRVERSKPPPTSASTAAGKSSGGESFWKTDPLTLYIGNLNRVGSKEQVTVEQLQASLQQAMQTAGELVVVNRVSILKDRHGKLKNYGLVEVAEPPQVAFCLANVAALQAKLGEQVTMKPSRFSIAHILEQQEKQQMQKQQRKSGAAGSAGRGGAASKSANAPHTRPSTRLALPSSGSAISLMPRALRRKLAAQNNAPKTEPAEAAASTANVPTPKSNEDFRKMLFNK</sequence>
<reference evidence="10" key="1">
    <citation type="submission" date="2021-02" db="EMBL/GenBank/DDBJ databases">
        <authorList>
            <person name="Palmer J.M."/>
        </authorList>
    </citation>
    <scope>NUCLEOTIDE SEQUENCE</scope>
    <source>
        <strain evidence="10">SCRP734</strain>
    </source>
</reference>
<evidence type="ECO:0000313" key="11">
    <source>
        <dbReference type="Proteomes" id="UP000694044"/>
    </source>
</evidence>
<feature type="region of interest" description="Disordered" evidence="8">
    <location>
        <begin position="800"/>
        <end position="822"/>
    </location>
</feature>
<gene>
    <name evidence="10" type="primary">SART3</name>
    <name evidence="10" type="ORF">PHYPSEUDO_001839</name>
</gene>
<comment type="caution">
    <text evidence="10">The sequence shown here is derived from an EMBL/GenBank/DDBJ whole genome shotgun (WGS) entry which is preliminary data.</text>
</comment>
<evidence type="ECO:0000256" key="1">
    <source>
        <dbReference type="ARBA" id="ARBA00004123"/>
    </source>
</evidence>
<dbReference type="PANTHER" id="PTHR17204:SF25">
    <property type="entry name" value="RRM DOMAIN-CONTAINING PROTEIN"/>
    <property type="match status" value="1"/>
</dbReference>
<keyword evidence="4 7" id="KW-0694">RNA-binding</keyword>
<feature type="compositionally biased region" description="Basic residues" evidence="8">
    <location>
        <begin position="658"/>
        <end position="667"/>
    </location>
</feature>
<dbReference type="Proteomes" id="UP000694044">
    <property type="component" value="Unassembled WGS sequence"/>
</dbReference>
<dbReference type="OrthoDB" id="360390at2759"/>
<evidence type="ECO:0000256" key="3">
    <source>
        <dbReference type="ARBA" id="ARBA00022737"/>
    </source>
</evidence>
<organism evidence="10 11">
    <name type="scientific">Phytophthora pseudosyringae</name>
    <dbReference type="NCBI Taxonomy" id="221518"/>
    <lineage>
        <taxon>Eukaryota</taxon>
        <taxon>Sar</taxon>
        <taxon>Stramenopiles</taxon>
        <taxon>Oomycota</taxon>
        <taxon>Peronosporomycetes</taxon>
        <taxon>Peronosporales</taxon>
        <taxon>Peronosporaceae</taxon>
        <taxon>Phytophthora</taxon>
    </lineage>
</organism>
<dbReference type="InterPro" id="IPR000504">
    <property type="entry name" value="RRM_dom"/>
</dbReference>
<dbReference type="Pfam" id="PF05391">
    <property type="entry name" value="Lsm_interact"/>
    <property type="match status" value="1"/>
</dbReference>
<feature type="compositionally biased region" description="Basic and acidic residues" evidence="8">
    <location>
        <begin position="706"/>
        <end position="715"/>
    </location>
</feature>
<protein>
    <submittedName>
        <fullName evidence="10">Squamous cell carcinoma antigen recognized by T-cells 3</fullName>
    </submittedName>
</protein>
<evidence type="ECO:0000256" key="8">
    <source>
        <dbReference type="SAM" id="MobiDB-lite"/>
    </source>
</evidence>
<keyword evidence="5" id="KW-0508">mRNA splicing</keyword>
<dbReference type="GO" id="GO:0003723">
    <property type="term" value="F:RNA binding"/>
    <property type="evidence" value="ECO:0007669"/>
    <property type="project" value="UniProtKB-UniRule"/>
</dbReference>
<feature type="region of interest" description="Disordered" evidence="8">
    <location>
        <begin position="1"/>
        <end position="39"/>
    </location>
</feature>
<feature type="domain" description="RRM" evidence="9">
    <location>
        <begin position="830"/>
        <end position="920"/>
    </location>
</feature>
<dbReference type="AlphaFoldDB" id="A0A8T1VW28"/>
<dbReference type="GO" id="GO:0008380">
    <property type="term" value="P:RNA splicing"/>
    <property type="evidence" value="ECO:0007669"/>
    <property type="project" value="UniProtKB-KW"/>
</dbReference>
<accession>A0A8T1VW28</accession>
<evidence type="ECO:0000256" key="4">
    <source>
        <dbReference type="ARBA" id="ARBA00022884"/>
    </source>
</evidence>
<feature type="region of interest" description="Disordered" evidence="8">
    <location>
        <begin position="649"/>
        <end position="715"/>
    </location>
</feature>
<keyword evidence="2" id="KW-0507">mRNA processing</keyword>
<dbReference type="EMBL" id="JAGDFM010000129">
    <property type="protein sequence ID" value="KAG7385126.1"/>
    <property type="molecule type" value="Genomic_DNA"/>
</dbReference>